<dbReference type="AlphaFoldDB" id="A0A2W5ZBW7"/>
<dbReference type="GO" id="GO:0016787">
    <property type="term" value="F:hydrolase activity"/>
    <property type="evidence" value="ECO:0007669"/>
    <property type="project" value="UniProtKB-KW"/>
</dbReference>
<dbReference type="EMBL" id="QHBU01000153">
    <property type="protein sequence ID" value="PZR80385.1"/>
    <property type="molecule type" value="Genomic_DNA"/>
</dbReference>
<dbReference type="GO" id="GO:0006402">
    <property type="term" value="P:mRNA catabolic process"/>
    <property type="evidence" value="ECO:0007669"/>
    <property type="project" value="TreeGrafter"/>
</dbReference>
<dbReference type="Proteomes" id="UP000248724">
    <property type="component" value="Unassembled WGS sequence"/>
</dbReference>
<gene>
    <name evidence="4" type="ORF">DLM65_08080</name>
</gene>
<comment type="function">
    <text evidence="3">Toxic component of a type II toxin-antitoxin (TA) system.</text>
</comment>
<dbReference type="InterPro" id="IPR011067">
    <property type="entry name" value="Plasmid_toxin/cell-grow_inhib"/>
</dbReference>
<dbReference type="InterPro" id="IPR003477">
    <property type="entry name" value="PemK-like"/>
</dbReference>
<dbReference type="GO" id="GO:0003677">
    <property type="term" value="F:DNA binding"/>
    <property type="evidence" value="ECO:0007669"/>
    <property type="project" value="InterPro"/>
</dbReference>
<dbReference type="Gene3D" id="2.30.30.110">
    <property type="match status" value="1"/>
</dbReference>
<dbReference type="PIRSF" id="PIRSF033490">
    <property type="entry name" value="MazF"/>
    <property type="match status" value="1"/>
</dbReference>
<dbReference type="EC" id="3.1.-.-" evidence="3"/>
<dbReference type="SUPFAM" id="SSF50118">
    <property type="entry name" value="Cell growth inhibitor/plasmid maintenance toxic component"/>
    <property type="match status" value="1"/>
</dbReference>
<keyword evidence="3" id="KW-0540">Nuclease</keyword>
<dbReference type="GO" id="GO:0004521">
    <property type="term" value="F:RNA endonuclease activity"/>
    <property type="evidence" value="ECO:0007669"/>
    <property type="project" value="TreeGrafter"/>
</dbReference>
<dbReference type="PANTHER" id="PTHR33988">
    <property type="entry name" value="ENDORIBONUCLEASE MAZF-RELATED"/>
    <property type="match status" value="1"/>
</dbReference>
<sequence>MGSLDGRRWDVVDVDYGVPRGHEQGKTRPAIVVSNDGFNRRAGMATVVAITSREPPKYPSEVALPDLPGIVHRGVILIQQIRTIDCDRIVRRRGRVEDPVLRREIEEALAQFLDLPSPEAE</sequence>
<keyword evidence="3" id="KW-0378">Hydrolase</keyword>
<keyword evidence="3" id="KW-0255">Endonuclease</keyword>
<evidence type="ECO:0000256" key="2">
    <source>
        <dbReference type="ARBA" id="ARBA00022649"/>
    </source>
</evidence>
<organism evidence="4 5">
    <name type="scientific">Candidatus Aeolococcus gillhamiae</name>
    <dbReference type="NCBI Taxonomy" id="3127015"/>
    <lineage>
        <taxon>Bacteria</taxon>
        <taxon>Bacillati</taxon>
        <taxon>Candidatus Dormiibacterota</taxon>
        <taxon>Candidatus Dormibacteria</taxon>
        <taxon>Candidatus Aeolococcales</taxon>
        <taxon>Candidatus Aeolococcaceae</taxon>
        <taxon>Candidatus Aeolococcus</taxon>
    </lineage>
</organism>
<comment type="similarity">
    <text evidence="1 3">Belongs to the PemK/MazF family.</text>
</comment>
<evidence type="ECO:0000256" key="1">
    <source>
        <dbReference type="ARBA" id="ARBA00007521"/>
    </source>
</evidence>
<accession>A0A2W5ZBW7</accession>
<protein>
    <recommendedName>
        <fullName evidence="3">mRNA interferase</fullName>
        <ecNumber evidence="3">3.1.-.-</ecNumber>
    </recommendedName>
</protein>
<evidence type="ECO:0000313" key="5">
    <source>
        <dbReference type="Proteomes" id="UP000248724"/>
    </source>
</evidence>
<reference evidence="4 5" key="1">
    <citation type="journal article" date="2017" name="Nature">
        <title>Atmospheric trace gases support primary production in Antarctic desert surface soil.</title>
        <authorList>
            <person name="Ji M."/>
            <person name="Greening C."/>
            <person name="Vanwonterghem I."/>
            <person name="Carere C.R."/>
            <person name="Bay S.K."/>
            <person name="Steen J.A."/>
            <person name="Montgomery K."/>
            <person name="Lines T."/>
            <person name="Beardall J."/>
            <person name="van Dorst J."/>
            <person name="Snape I."/>
            <person name="Stott M.B."/>
            <person name="Hugenholtz P."/>
            <person name="Ferrari B.C."/>
        </authorList>
    </citation>
    <scope>NUCLEOTIDE SEQUENCE [LARGE SCALE GENOMIC DNA]</scope>
    <source>
        <strain evidence="4">RRmetagenome_bin12</strain>
    </source>
</reference>
<dbReference type="GO" id="GO:0016075">
    <property type="term" value="P:rRNA catabolic process"/>
    <property type="evidence" value="ECO:0007669"/>
    <property type="project" value="TreeGrafter"/>
</dbReference>
<evidence type="ECO:0000313" key="4">
    <source>
        <dbReference type="EMBL" id="PZR80385.1"/>
    </source>
</evidence>
<comment type="caution">
    <text evidence="4">The sequence shown here is derived from an EMBL/GenBank/DDBJ whole genome shotgun (WGS) entry which is preliminary data.</text>
</comment>
<dbReference type="Pfam" id="PF02452">
    <property type="entry name" value="PemK_toxin"/>
    <property type="match status" value="1"/>
</dbReference>
<evidence type="ECO:0000256" key="3">
    <source>
        <dbReference type="PIRNR" id="PIRNR033490"/>
    </source>
</evidence>
<name>A0A2W5ZBW7_9BACT</name>
<proteinExistence type="inferred from homology"/>
<keyword evidence="2" id="KW-1277">Toxin-antitoxin system</keyword>